<dbReference type="AlphaFoldDB" id="A0A3S5B2U2"/>
<protein>
    <submittedName>
        <fullName evidence="1">Uncharacterized protein</fullName>
    </submittedName>
</protein>
<evidence type="ECO:0000313" key="1">
    <source>
        <dbReference type="EMBL" id="VEL11673.1"/>
    </source>
</evidence>
<accession>A0A3S5B2U2</accession>
<comment type="caution">
    <text evidence="1">The sequence shown here is derived from an EMBL/GenBank/DDBJ whole genome shotgun (WGS) entry which is preliminary data.</text>
</comment>
<dbReference type="Proteomes" id="UP000784294">
    <property type="component" value="Unassembled WGS sequence"/>
</dbReference>
<gene>
    <name evidence="1" type="ORF">PXEA_LOCUS5113</name>
</gene>
<name>A0A3S5B2U2_9PLAT</name>
<evidence type="ECO:0000313" key="2">
    <source>
        <dbReference type="Proteomes" id="UP000784294"/>
    </source>
</evidence>
<sequence length="101" mass="10998">MQSYPNLLSPDLVDSFPFFVNHFHNFVHIPLNPYIHIPSFSWAGPRHGRFGARGHAISGATTTGGSIGTANTTTTYESSSSLLSSDVDSTTFFDSEDESSR</sequence>
<reference evidence="1" key="1">
    <citation type="submission" date="2018-11" db="EMBL/GenBank/DDBJ databases">
        <authorList>
            <consortium name="Pathogen Informatics"/>
        </authorList>
    </citation>
    <scope>NUCLEOTIDE SEQUENCE</scope>
</reference>
<keyword evidence="2" id="KW-1185">Reference proteome</keyword>
<proteinExistence type="predicted"/>
<organism evidence="1 2">
    <name type="scientific">Protopolystoma xenopodis</name>
    <dbReference type="NCBI Taxonomy" id="117903"/>
    <lineage>
        <taxon>Eukaryota</taxon>
        <taxon>Metazoa</taxon>
        <taxon>Spiralia</taxon>
        <taxon>Lophotrochozoa</taxon>
        <taxon>Platyhelminthes</taxon>
        <taxon>Monogenea</taxon>
        <taxon>Polyopisthocotylea</taxon>
        <taxon>Polystomatidea</taxon>
        <taxon>Polystomatidae</taxon>
        <taxon>Protopolystoma</taxon>
    </lineage>
</organism>
<dbReference type="EMBL" id="CAAALY010012492">
    <property type="protein sequence ID" value="VEL11673.1"/>
    <property type="molecule type" value="Genomic_DNA"/>
</dbReference>